<evidence type="ECO:0000313" key="2">
    <source>
        <dbReference type="EMBL" id="MBI5975016.1"/>
    </source>
</evidence>
<proteinExistence type="predicted"/>
<dbReference type="EMBL" id="JABANU010000011">
    <property type="protein sequence ID" value="MBI5975016.1"/>
    <property type="molecule type" value="Genomic_DNA"/>
</dbReference>
<keyword evidence="1" id="KW-0812">Transmembrane</keyword>
<feature type="transmembrane region" description="Helical" evidence="1">
    <location>
        <begin position="38"/>
        <end position="58"/>
    </location>
</feature>
<keyword evidence="3" id="KW-1185">Reference proteome</keyword>
<evidence type="ECO:0008006" key="4">
    <source>
        <dbReference type="Google" id="ProtNLM"/>
    </source>
</evidence>
<keyword evidence="1" id="KW-1133">Transmembrane helix</keyword>
<organism evidence="2 3">
    <name type="scientific">Staphylococcus canis</name>
    <dbReference type="NCBI Taxonomy" id="2724942"/>
    <lineage>
        <taxon>Bacteria</taxon>
        <taxon>Bacillati</taxon>
        <taxon>Bacillota</taxon>
        <taxon>Bacilli</taxon>
        <taxon>Bacillales</taxon>
        <taxon>Staphylococcaceae</taxon>
        <taxon>Staphylococcus</taxon>
    </lineage>
</organism>
<keyword evidence="1" id="KW-0472">Membrane</keyword>
<protein>
    <recommendedName>
        <fullName evidence="4">Holin</fullName>
    </recommendedName>
</protein>
<dbReference type="RefSeq" id="WP_198617797.1">
    <property type="nucleotide sequence ID" value="NZ_JABANU010000011.1"/>
</dbReference>
<accession>A0ABS0T8H4</accession>
<gene>
    <name evidence="2" type="ORF">HHH54_05305</name>
</gene>
<dbReference type="Proteomes" id="UP000751852">
    <property type="component" value="Unassembled WGS sequence"/>
</dbReference>
<reference evidence="2 3" key="1">
    <citation type="submission" date="2020-04" db="EMBL/GenBank/DDBJ databases">
        <title>Staphylococcus species from domestic dog.</title>
        <authorList>
            <person name="Paterson G.K."/>
        </authorList>
    </citation>
    <scope>NUCLEOTIDE SEQUENCE [LARGE SCALE GENOMIC DNA]</scope>
    <source>
        <strain evidence="2 3">H16/1A</strain>
    </source>
</reference>
<name>A0ABS0T8H4_9STAP</name>
<evidence type="ECO:0000313" key="3">
    <source>
        <dbReference type="Proteomes" id="UP000751852"/>
    </source>
</evidence>
<comment type="caution">
    <text evidence="2">The sequence shown here is derived from an EMBL/GenBank/DDBJ whole genome shotgun (WGS) entry which is preliminary data.</text>
</comment>
<evidence type="ECO:0000256" key="1">
    <source>
        <dbReference type="SAM" id="Phobius"/>
    </source>
</evidence>
<sequence>MTNKSNKGLSLVSLLLSGTSITLDVYNEFVYRSKHRKLSYISIAIGLIDVALDTYLAFKSKSKLVRTWSLISLGRQIVSSVQKIKFLQSR</sequence>